<dbReference type="NCBIfam" id="TIGR02937">
    <property type="entry name" value="sigma70-ECF"/>
    <property type="match status" value="1"/>
</dbReference>
<name>A0ABT2F2D3_9STAP</name>
<dbReference type="InterPro" id="IPR013325">
    <property type="entry name" value="RNA_pol_sigma_r2"/>
</dbReference>
<dbReference type="Gene3D" id="1.10.1740.10">
    <property type="match status" value="1"/>
</dbReference>
<dbReference type="Gene3D" id="1.10.10.10">
    <property type="entry name" value="Winged helix-like DNA-binding domain superfamily/Winged helix DNA-binding domain"/>
    <property type="match status" value="1"/>
</dbReference>
<keyword evidence="4" id="KW-1185">Reference proteome</keyword>
<dbReference type="SUPFAM" id="SSF88946">
    <property type="entry name" value="Sigma2 domain of RNA polymerase sigma factors"/>
    <property type="match status" value="1"/>
</dbReference>
<keyword evidence="1" id="KW-0805">Transcription regulation</keyword>
<comment type="caution">
    <text evidence="3">The sequence shown here is derived from an EMBL/GenBank/DDBJ whole genome shotgun (WGS) entry which is preliminary data.</text>
</comment>
<dbReference type="InterPro" id="IPR014284">
    <property type="entry name" value="RNA_pol_sigma-70_dom"/>
</dbReference>
<dbReference type="SUPFAM" id="SSF46894">
    <property type="entry name" value="C-terminal effector domain of the bipartite response regulators"/>
    <property type="match status" value="1"/>
</dbReference>
<organism evidence="3 4">
    <name type="scientific">Staphylococcus americanisciuri</name>
    <dbReference type="NCBI Taxonomy" id="2973940"/>
    <lineage>
        <taxon>Bacteria</taxon>
        <taxon>Bacillati</taxon>
        <taxon>Bacillota</taxon>
        <taxon>Bacilli</taxon>
        <taxon>Bacillales</taxon>
        <taxon>Staphylococcaceae</taxon>
        <taxon>Staphylococcus</taxon>
    </lineage>
</organism>
<gene>
    <name evidence="3" type="ORF">NXS11_06760</name>
</gene>
<keyword evidence="2" id="KW-0804">Transcription</keyword>
<protein>
    <submittedName>
        <fullName evidence="3">Sigma-70 family RNA polymerase sigma factor</fullName>
    </submittedName>
</protein>
<dbReference type="RefSeq" id="WP_259200020.1">
    <property type="nucleotide sequence ID" value="NZ_JANUXY010000005.1"/>
</dbReference>
<sequence length="193" mass="23199">MSQKHPYLRPHSHPHAAIEPSLMEQQLNYIQQRAMQCFNDYSVHKDEREDLVQETMFALYNKLRTGDVHSDVPIEHYINKTIRCRKLDYRRKKMIRKRIFQTYVQSLFRQTQYDHQVHGNTIDLALRNDMLLEVYNEVFLSMTPMEQQVCCYLYQEWKPAEIARAMAVDIKKVYNTIYRVRQKLKAALQANVD</sequence>
<accession>A0ABT2F2D3</accession>
<evidence type="ECO:0000313" key="4">
    <source>
        <dbReference type="Proteomes" id="UP001205609"/>
    </source>
</evidence>
<proteinExistence type="predicted"/>
<dbReference type="Proteomes" id="UP001205609">
    <property type="component" value="Unassembled WGS sequence"/>
</dbReference>
<evidence type="ECO:0000256" key="1">
    <source>
        <dbReference type="ARBA" id="ARBA00023015"/>
    </source>
</evidence>
<dbReference type="EMBL" id="JANUXY010000005">
    <property type="protein sequence ID" value="MCS4486601.1"/>
    <property type="molecule type" value="Genomic_DNA"/>
</dbReference>
<evidence type="ECO:0000313" key="3">
    <source>
        <dbReference type="EMBL" id="MCS4486601.1"/>
    </source>
</evidence>
<dbReference type="InterPro" id="IPR016032">
    <property type="entry name" value="Sig_transdc_resp-reg_C-effctor"/>
</dbReference>
<reference evidence="3 4" key="1">
    <citation type="journal article" date="2023" name="Int. J. Syst. Evol. Microbiol.">
        <title>Streptococcus sciuri sp. nov., Staphylococcus marylandisciuri sp. nov. and Staphylococcus americanisciuri sp. nov., isolated from faeces of eastern grey squirrel (Sciurus carolinensis).</title>
        <authorList>
            <person name="Volokhov D.V."/>
            <person name="Zagorodnyaya T.A."/>
            <person name="Furtak V.A."/>
            <person name="Nattanmai G."/>
            <person name="Randall L."/>
            <person name="Jose S."/>
            <person name="Gao Y."/>
            <person name="Eisenberg T."/>
            <person name="Delmonte P."/>
            <person name="Blom J."/>
            <person name="Mitchell K.K."/>
        </authorList>
    </citation>
    <scope>NUCLEOTIDE SEQUENCE [LARGE SCALE GENOMIC DNA]</scope>
    <source>
        <strain evidence="3 4">GRT3</strain>
    </source>
</reference>
<dbReference type="InterPro" id="IPR036388">
    <property type="entry name" value="WH-like_DNA-bd_sf"/>
</dbReference>
<evidence type="ECO:0000256" key="2">
    <source>
        <dbReference type="ARBA" id="ARBA00023163"/>
    </source>
</evidence>